<gene>
    <name evidence="1" type="ORF">KUCAC02_001267</name>
</gene>
<reference evidence="1" key="1">
    <citation type="submission" date="2022-05" db="EMBL/GenBank/DDBJ databases">
        <title>Chromosome-level genome of Chaenocephalus aceratus.</title>
        <authorList>
            <person name="Park H."/>
        </authorList>
    </citation>
    <scope>NUCLEOTIDE SEQUENCE</scope>
    <source>
        <strain evidence="1">KU_202001</strain>
    </source>
</reference>
<comment type="caution">
    <text evidence="1">The sequence shown here is derived from an EMBL/GenBank/DDBJ whole genome shotgun (WGS) entry which is preliminary data.</text>
</comment>
<organism evidence="1 2">
    <name type="scientific">Chaenocephalus aceratus</name>
    <name type="common">Blackfin icefish</name>
    <name type="synonym">Chaenichthys aceratus</name>
    <dbReference type="NCBI Taxonomy" id="36190"/>
    <lineage>
        <taxon>Eukaryota</taxon>
        <taxon>Metazoa</taxon>
        <taxon>Chordata</taxon>
        <taxon>Craniata</taxon>
        <taxon>Vertebrata</taxon>
        <taxon>Euteleostomi</taxon>
        <taxon>Actinopterygii</taxon>
        <taxon>Neopterygii</taxon>
        <taxon>Teleostei</taxon>
        <taxon>Neoteleostei</taxon>
        <taxon>Acanthomorphata</taxon>
        <taxon>Eupercaria</taxon>
        <taxon>Perciformes</taxon>
        <taxon>Notothenioidei</taxon>
        <taxon>Channichthyidae</taxon>
        <taxon>Chaenocephalus</taxon>
    </lineage>
</organism>
<name>A0ACB9XWF6_CHAAC</name>
<proteinExistence type="predicted"/>
<evidence type="ECO:0000313" key="1">
    <source>
        <dbReference type="EMBL" id="KAI4831738.1"/>
    </source>
</evidence>
<keyword evidence="2" id="KW-1185">Reference proteome</keyword>
<accession>A0ACB9XWF6</accession>
<feature type="non-terminal residue" evidence="1">
    <location>
        <position position="99"/>
    </location>
</feature>
<protein>
    <submittedName>
        <fullName evidence="1">Uncharacterized protein</fullName>
    </submittedName>
</protein>
<sequence>TEVIKVLCFPKQKRKETASPDRRPPRIGDKEAKSASILGRMAAPIAFLSCDRYTLHVSQPRTRHLRREMSKTCLAKCLQSTTHCHCKVPQLQQQPGSNI</sequence>
<evidence type="ECO:0000313" key="2">
    <source>
        <dbReference type="Proteomes" id="UP001057452"/>
    </source>
</evidence>
<feature type="non-terminal residue" evidence="1">
    <location>
        <position position="1"/>
    </location>
</feature>
<dbReference type="EMBL" id="CM043786">
    <property type="protein sequence ID" value="KAI4831738.1"/>
    <property type="molecule type" value="Genomic_DNA"/>
</dbReference>
<dbReference type="Proteomes" id="UP001057452">
    <property type="component" value="Chromosome 2"/>
</dbReference>